<dbReference type="PANTHER" id="PTHR33388:SF1">
    <property type="entry name" value="PROTEIN SPEAR2"/>
    <property type="match status" value="1"/>
</dbReference>
<name>A0A9Q1K3X4_9CARY</name>
<dbReference type="EMBL" id="JAKOGI010000359">
    <property type="protein sequence ID" value="KAJ8436177.1"/>
    <property type="molecule type" value="Genomic_DNA"/>
</dbReference>
<feature type="region of interest" description="Disordered" evidence="4">
    <location>
        <begin position="1"/>
        <end position="69"/>
    </location>
</feature>
<dbReference type="AlphaFoldDB" id="A0A9Q1K3X4"/>
<sequence length="501" mass="55245">MVQEDQTQMCSNSSSGDGSRSISKKLKQKKVPQRGLGVAQLEKIRTEEQQKKDASNTTNFSSPSTTLSPIHSSSIPIATFLSYPCNNQSKPSNSFHPSFPPSNLSSPNPIFKTRSVSNFDNFHLGSVVPIMNPTNVGVFDIGWPLVLTHGNHVNVSLPLLWQPYELNLEQKGKNSRLDNHRLSFRSSSSLTYENCPIAPLLDMIPRAQHYQQLSSLVKFHRMTCDNSQRNLSLISSSSLSSSSSSSSSSSVLNFPMERPSSQSYYSNYSPLWLEDEKIAVGMKRPYPFALHNPPIPTFQGKITDIMTHPISQTDESTSCGNEGITFNFEPAIPIFREVASCPSVMLELTNTKKGNKWHNGNSNGEFLTLTPPAIATNSRFKQSSTTLASHNREFCNFESLPYQATIEDLVVDSRQVGSSQQPKFFSLFPAVEEQVASSSFLDGHHSFAAAALVVTELAASPLLPPPEVTLLDSSVLCPDLYCRFPIQPGTRLAQSIEPLHV</sequence>
<dbReference type="GO" id="GO:0003700">
    <property type="term" value="F:DNA-binding transcription factor activity"/>
    <property type="evidence" value="ECO:0007669"/>
    <property type="project" value="InterPro"/>
</dbReference>
<evidence type="ECO:0000313" key="6">
    <source>
        <dbReference type="Proteomes" id="UP001153076"/>
    </source>
</evidence>
<feature type="compositionally biased region" description="Polar residues" evidence="4">
    <location>
        <begin position="1"/>
        <end position="10"/>
    </location>
</feature>
<evidence type="ECO:0000256" key="3">
    <source>
        <dbReference type="ARBA" id="ARBA00023163"/>
    </source>
</evidence>
<comment type="caution">
    <text evidence="5">The sequence shown here is derived from an EMBL/GenBank/DDBJ whole genome shotgun (WGS) entry which is preliminary data.</text>
</comment>
<keyword evidence="3" id="KW-0804">Transcription</keyword>
<keyword evidence="6" id="KW-1185">Reference proteome</keyword>
<feature type="compositionally biased region" description="Basic and acidic residues" evidence="4">
    <location>
        <begin position="42"/>
        <end position="54"/>
    </location>
</feature>
<evidence type="ECO:0000256" key="1">
    <source>
        <dbReference type="ARBA" id="ARBA00022491"/>
    </source>
</evidence>
<organism evidence="5 6">
    <name type="scientific">Carnegiea gigantea</name>
    <dbReference type="NCBI Taxonomy" id="171969"/>
    <lineage>
        <taxon>Eukaryota</taxon>
        <taxon>Viridiplantae</taxon>
        <taxon>Streptophyta</taxon>
        <taxon>Embryophyta</taxon>
        <taxon>Tracheophyta</taxon>
        <taxon>Spermatophyta</taxon>
        <taxon>Magnoliopsida</taxon>
        <taxon>eudicotyledons</taxon>
        <taxon>Gunneridae</taxon>
        <taxon>Pentapetalae</taxon>
        <taxon>Caryophyllales</taxon>
        <taxon>Cactineae</taxon>
        <taxon>Cactaceae</taxon>
        <taxon>Cactoideae</taxon>
        <taxon>Echinocereeae</taxon>
        <taxon>Carnegiea</taxon>
    </lineage>
</organism>
<feature type="compositionally biased region" description="Basic residues" evidence="4">
    <location>
        <begin position="22"/>
        <end position="32"/>
    </location>
</feature>
<dbReference type="OrthoDB" id="1926221at2759"/>
<dbReference type="PANTHER" id="PTHR33388">
    <property type="entry name" value="OS01G0212500 PROTEIN"/>
    <property type="match status" value="1"/>
</dbReference>
<evidence type="ECO:0000256" key="2">
    <source>
        <dbReference type="ARBA" id="ARBA00023015"/>
    </source>
</evidence>
<proteinExistence type="predicted"/>
<protein>
    <submittedName>
        <fullName evidence="5">Uncharacterized protein</fullName>
    </submittedName>
</protein>
<reference evidence="5" key="1">
    <citation type="submission" date="2022-04" db="EMBL/GenBank/DDBJ databases">
        <title>Carnegiea gigantea Genome sequencing and assembly v2.</title>
        <authorList>
            <person name="Copetti D."/>
            <person name="Sanderson M.J."/>
            <person name="Burquez A."/>
            <person name="Wojciechowski M.F."/>
        </authorList>
    </citation>
    <scope>NUCLEOTIDE SEQUENCE</scope>
    <source>
        <strain evidence="5">SGP5-SGP5p</strain>
        <tissue evidence="5">Aerial part</tissue>
    </source>
</reference>
<dbReference type="InterPro" id="IPR040356">
    <property type="entry name" value="SPEAR"/>
</dbReference>
<gene>
    <name evidence="5" type="ORF">Cgig2_034205</name>
</gene>
<evidence type="ECO:0000313" key="5">
    <source>
        <dbReference type="EMBL" id="KAJ8436177.1"/>
    </source>
</evidence>
<keyword evidence="2" id="KW-0805">Transcription regulation</keyword>
<keyword evidence="1" id="KW-0678">Repressor</keyword>
<evidence type="ECO:0000256" key="4">
    <source>
        <dbReference type="SAM" id="MobiDB-lite"/>
    </source>
</evidence>
<feature type="compositionally biased region" description="Low complexity" evidence="4">
    <location>
        <begin position="11"/>
        <end position="21"/>
    </location>
</feature>
<accession>A0A9Q1K3X4</accession>
<feature type="compositionally biased region" description="Low complexity" evidence="4">
    <location>
        <begin position="55"/>
        <end position="69"/>
    </location>
</feature>
<dbReference type="Proteomes" id="UP001153076">
    <property type="component" value="Unassembled WGS sequence"/>
</dbReference>